<reference evidence="3" key="1">
    <citation type="submission" date="2025-08" db="UniProtKB">
        <authorList>
            <consortium name="RefSeq"/>
        </authorList>
    </citation>
    <scope>IDENTIFICATION</scope>
    <source>
        <tissue evidence="3">Total insect</tissue>
    </source>
</reference>
<dbReference type="GeneID" id="117640235"/>
<keyword evidence="1" id="KW-0812">Transmembrane</keyword>
<gene>
    <name evidence="3" type="primary">LOC117640235</name>
</gene>
<dbReference type="Proteomes" id="UP000515158">
    <property type="component" value="Unplaced"/>
</dbReference>
<proteinExistence type="predicted"/>
<evidence type="ECO:0000313" key="2">
    <source>
        <dbReference type="Proteomes" id="UP000515158"/>
    </source>
</evidence>
<dbReference type="InParanoid" id="A0A6P8XZA3"/>
<organism evidence="3">
    <name type="scientific">Thrips palmi</name>
    <name type="common">Melon thrips</name>
    <dbReference type="NCBI Taxonomy" id="161013"/>
    <lineage>
        <taxon>Eukaryota</taxon>
        <taxon>Metazoa</taxon>
        <taxon>Ecdysozoa</taxon>
        <taxon>Arthropoda</taxon>
        <taxon>Hexapoda</taxon>
        <taxon>Insecta</taxon>
        <taxon>Pterygota</taxon>
        <taxon>Neoptera</taxon>
        <taxon>Paraneoptera</taxon>
        <taxon>Thysanoptera</taxon>
        <taxon>Terebrantia</taxon>
        <taxon>Thripoidea</taxon>
        <taxon>Thripidae</taxon>
        <taxon>Thrips</taxon>
    </lineage>
</organism>
<protein>
    <submittedName>
        <fullName evidence="3">Uncharacterized protein LOC117640235 isoform X2</fullName>
    </submittedName>
</protein>
<keyword evidence="1" id="KW-1133">Transmembrane helix</keyword>
<keyword evidence="1" id="KW-0472">Membrane</keyword>
<accession>A0A6P8XZA3</accession>
<keyword evidence="2" id="KW-1185">Reference proteome</keyword>
<sequence length="144" mass="14928">MATSRSTSWEGRGWDGLPMPANGNVLNNTMDNAAFERDANGASQASQFGAATTVEMGEFGAVPLPAVPGSRTSPSYAARAASGAPLCKPDLCRAMGAMAPGLAKSPGLRPNPWHRNKTILLVATIAGLVIWAVAYFALQKTGIL</sequence>
<evidence type="ECO:0000313" key="3">
    <source>
        <dbReference type="RefSeq" id="XP_034232463.1"/>
    </source>
</evidence>
<feature type="transmembrane region" description="Helical" evidence="1">
    <location>
        <begin position="119"/>
        <end position="138"/>
    </location>
</feature>
<dbReference type="RefSeq" id="XP_034232463.1">
    <property type="nucleotide sequence ID" value="XM_034376572.1"/>
</dbReference>
<name>A0A6P8XZA3_THRPL</name>
<dbReference type="AlphaFoldDB" id="A0A6P8XZA3"/>
<evidence type="ECO:0000256" key="1">
    <source>
        <dbReference type="SAM" id="Phobius"/>
    </source>
</evidence>